<comment type="similarity">
    <text evidence="1">Belongs to the peptidase S1B family.</text>
</comment>
<evidence type="ECO:0000256" key="4">
    <source>
        <dbReference type="ARBA" id="ARBA00022801"/>
    </source>
</evidence>
<dbReference type="AlphaFoldDB" id="A0A557SUU4"/>
<keyword evidence="3" id="KW-0732">Signal</keyword>
<dbReference type="Gene3D" id="2.40.10.10">
    <property type="entry name" value="Trypsin-like serine proteases"/>
    <property type="match status" value="2"/>
</dbReference>
<evidence type="ECO:0000256" key="6">
    <source>
        <dbReference type="SAM" id="MobiDB-lite"/>
    </source>
</evidence>
<dbReference type="InterPro" id="IPR008256">
    <property type="entry name" value="Peptidase_S1B"/>
</dbReference>
<gene>
    <name evidence="7" type="ORF">NARC_80101</name>
</gene>
<dbReference type="OrthoDB" id="133782at2157"/>
<dbReference type="InterPro" id="IPR009003">
    <property type="entry name" value="Peptidase_S1_PA"/>
</dbReference>
<dbReference type="RefSeq" id="WP_144731591.1">
    <property type="nucleotide sequence ID" value="NZ_ML675584.1"/>
</dbReference>
<evidence type="ECO:0000256" key="1">
    <source>
        <dbReference type="ARBA" id="ARBA00008764"/>
    </source>
</evidence>
<reference evidence="7 8" key="1">
    <citation type="journal article" date="2019" name="Front. Microbiol.">
        <title>Ammonia Oxidation by the Arctic Terrestrial Thaumarchaeote Candidatus Nitrosocosmicus arcticus Is Stimulated by Increasing Temperatures.</title>
        <authorList>
            <person name="Alves R.J.E."/>
            <person name="Kerou M."/>
            <person name="Zappe A."/>
            <person name="Bittner R."/>
            <person name="Abby S.S."/>
            <person name="Schmidt H.A."/>
            <person name="Pfeifer K."/>
            <person name="Schleper C."/>
        </authorList>
    </citation>
    <scope>NUCLEOTIDE SEQUENCE [LARGE SCALE GENOMIC DNA]</scope>
    <source>
        <strain evidence="7 8">Kfb</strain>
    </source>
</reference>
<dbReference type="InterPro" id="IPR050966">
    <property type="entry name" value="Glutamyl_endopeptidase"/>
</dbReference>
<dbReference type="Pfam" id="PF13365">
    <property type="entry name" value="Trypsin_2"/>
    <property type="match status" value="1"/>
</dbReference>
<dbReference type="InterPro" id="IPR000126">
    <property type="entry name" value="V8_ser_AS"/>
</dbReference>
<dbReference type="PANTHER" id="PTHR15462">
    <property type="entry name" value="SERINE PROTEASE"/>
    <property type="match status" value="1"/>
</dbReference>
<dbReference type="PANTHER" id="PTHR15462:SF8">
    <property type="entry name" value="SERINE PROTEASE"/>
    <property type="match status" value="1"/>
</dbReference>
<feature type="region of interest" description="Disordered" evidence="6">
    <location>
        <begin position="31"/>
        <end position="59"/>
    </location>
</feature>
<accession>A0A557SUU4</accession>
<protein>
    <recommendedName>
        <fullName evidence="9">Serine protease</fullName>
    </recommendedName>
</protein>
<organism evidence="7 8">
    <name type="scientific">Candidatus Nitrosocosmicus arcticus</name>
    <dbReference type="NCBI Taxonomy" id="2035267"/>
    <lineage>
        <taxon>Archaea</taxon>
        <taxon>Nitrososphaerota</taxon>
        <taxon>Nitrososphaeria</taxon>
        <taxon>Nitrososphaerales</taxon>
        <taxon>Nitrososphaeraceae</taxon>
        <taxon>Candidatus Nitrosocosmicus</taxon>
    </lineage>
</organism>
<evidence type="ECO:0000256" key="5">
    <source>
        <dbReference type="ARBA" id="ARBA00022825"/>
    </source>
</evidence>
<dbReference type="PRINTS" id="PR00839">
    <property type="entry name" value="V8PROTEASE"/>
</dbReference>
<dbReference type="EMBL" id="VOAH01000008">
    <property type="protein sequence ID" value="TVP40373.1"/>
    <property type="molecule type" value="Genomic_DNA"/>
</dbReference>
<dbReference type="PROSITE" id="PS00673">
    <property type="entry name" value="V8_SER"/>
    <property type="match status" value="1"/>
</dbReference>
<sequence>MSNPAEKNDNVNKELKKFSLWEINRELADREKNIAIEPQSDGPSRTSPTANTRSSRRIGIAGFNTSELHDAKKSRQKVIYGVDNRQDYYQLDEQSESKIKEQCGSVVSLFNNDDLVPVQTDGGQKFSLGTSKFGEAYGLCEQEVFFNQPVGAFCSGFLVADDLVATAGHCVTEDDVTNVSFVFGYRMNSENQAQTTISSSEIYHGKELVGRKLTDDGTDWALVRLDRTVENHKPFKIRRDGKIKDQQRVYVIGHPCGLPLKYAAGSRVRNNQEESYFVANLDTFGGNSGSCVFHAGDETDLENGIVEGILVRGETDFDDINGCKRSNVCPDDKCRGEDCTRTTEFAHLVPE</sequence>
<keyword evidence="4" id="KW-0378">Hydrolase</keyword>
<evidence type="ECO:0000256" key="2">
    <source>
        <dbReference type="ARBA" id="ARBA00022670"/>
    </source>
</evidence>
<proteinExistence type="inferred from homology"/>
<keyword evidence="2" id="KW-0645">Protease</keyword>
<evidence type="ECO:0000313" key="8">
    <source>
        <dbReference type="Proteomes" id="UP000315289"/>
    </source>
</evidence>
<dbReference type="GO" id="GO:0006508">
    <property type="term" value="P:proteolysis"/>
    <property type="evidence" value="ECO:0007669"/>
    <property type="project" value="UniProtKB-KW"/>
</dbReference>
<keyword evidence="8" id="KW-1185">Reference proteome</keyword>
<comment type="caution">
    <text evidence="7">The sequence shown here is derived from an EMBL/GenBank/DDBJ whole genome shotgun (WGS) entry which is preliminary data.</text>
</comment>
<dbReference type="InterPro" id="IPR043504">
    <property type="entry name" value="Peptidase_S1_PA_chymotrypsin"/>
</dbReference>
<dbReference type="GO" id="GO:0008236">
    <property type="term" value="F:serine-type peptidase activity"/>
    <property type="evidence" value="ECO:0007669"/>
    <property type="project" value="UniProtKB-KW"/>
</dbReference>
<evidence type="ECO:0000256" key="3">
    <source>
        <dbReference type="ARBA" id="ARBA00022729"/>
    </source>
</evidence>
<evidence type="ECO:0008006" key="9">
    <source>
        <dbReference type="Google" id="ProtNLM"/>
    </source>
</evidence>
<name>A0A557SUU4_9ARCH</name>
<evidence type="ECO:0000313" key="7">
    <source>
        <dbReference type="EMBL" id="TVP40373.1"/>
    </source>
</evidence>
<dbReference type="SUPFAM" id="SSF50494">
    <property type="entry name" value="Trypsin-like serine proteases"/>
    <property type="match status" value="1"/>
</dbReference>
<keyword evidence="5" id="KW-0720">Serine protease</keyword>
<dbReference type="Proteomes" id="UP000315289">
    <property type="component" value="Unassembled WGS sequence"/>
</dbReference>
<feature type="compositionally biased region" description="Polar residues" evidence="6">
    <location>
        <begin position="41"/>
        <end position="53"/>
    </location>
</feature>